<dbReference type="GO" id="GO:0007224">
    <property type="term" value="P:smoothened signaling pathway"/>
    <property type="evidence" value="ECO:0007669"/>
    <property type="project" value="TreeGrafter"/>
</dbReference>
<protein>
    <recommendedName>
        <fullName evidence="7">Protein kinase domain-containing protein</fullName>
    </recommendedName>
</protein>
<sequence length="192" mass="22211">MRQSLILCLFQSQVMSTLSSPSSQYLVQSILKEGSYEKLTKCVNIATRKTVYLKILNSRSALPEKEKELLILKHLRKFDPDNFNIVRCNSVFFKAEKIFIEYEMLGQTLFDFVKDRPSHCMTLNEIRPILHQVATTLQLLRRLGIVHTNLKTDNIMLVNHANQPFRIKVFDFGSALFSTSEWAEGIAPLPYR</sequence>
<dbReference type="GO" id="GO:0016605">
    <property type="term" value="C:PML body"/>
    <property type="evidence" value="ECO:0007669"/>
    <property type="project" value="TreeGrafter"/>
</dbReference>
<dbReference type="GO" id="GO:0004674">
    <property type="term" value="F:protein serine/threonine kinase activity"/>
    <property type="evidence" value="ECO:0007669"/>
    <property type="project" value="UniProtKB-KW"/>
</dbReference>
<keyword evidence="2" id="KW-0808">Transferase</keyword>
<dbReference type="Gene3D" id="1.10.510.10">
    <property type="entry name" value="Transferase(Phosphotransferase) domain 1"/>
    <property type="match status" value="1"/>
</dbReference>
<dbReference type="InterPro" id="IPR000719">
    <property type="entry name" value="Prot_kinase_dom"/>
</dbReference>
<keyword evidence="3" id="KW-0547">Nucleotide-binding</keyword>
<evidence type="ECO:0000313" key="8">
    <source>
        <dbReference type="Ensembl" id="ENSSMAP00000048522.1"/>
    </source>
</evidence>
<evidence type="ECO:0000259" key="7">
    <source>
        <dbReference type="PROSITE" id="PS50011"/>
    </source>
</evidence>
<evidence type="ECO:0000256" key="2">
    <source>
        <dbReference type="ARBA" id="ARBA00022679"/>
    </source>
</evidence>
<accession>A0A8D3CML4</accession>
<keyword evidence="6" id="KW-0732">Signal</keyword>
<dbReference type="GO" id="GO:0003714">
    <property type="term" value="F:transcription corepressor activity"/>
    <property type="evidence" value="ECO:0007669"/>
    <property type="project" value="TreeGrafter"/>
</dbReference>
<dbReference type="InterPro" id="IPR011009">
    <property type="entry name" value="Kinase-like_dom_sf"/>
</dbReference>
<evidence type="ECO:0000313" key="9">
    <source>
        <dbReference type="Proteomes" id="UP000694558"/>
    </source>
</evidence>
<feature type="signal peptide" evidence="6">
    <location>
        <begin position="1"/>
        <end position="19"/>
    </location>
</feature>
<proteinExistence type="predicted"/>
<dbReference type="AlphaFoldDB" id="A0A8D3CML4"/>
<dbReference type="GO" id="GO:0045944">
    <property type="term" value="P:positive regulation of transcription by RNA polymerase II"/>
    <property type="evidence" value="ECO:0007669"/>
    <property type="project" value="TreeGrafter"/>
</dbReference>
<feature type="chain" id="PRO_5034352799" description="Protein kinase domain-containing protein" evidence="6">
    <location>
        <begin position="20"/>
        <end position="192"/>
    </location>
</feature>
<dbReference type="PANTHER" id="PTHR24058">
    <property type="entry name" value="DUAL SPECIFICITY PROTEIN KINASE"/>
    <property type="match status" value="1"/>
</dbReference>
<evidence type="ECO:0000256" key="4">
    <source>
        <dbReference type="ARBA" id="ARBA00022777"/>
    </source>
</evidence>
<dbReference type="Ensembl" id="ENSSMAT00000075689.1">
    <property type="protein sequence ID" value="ENSSMAP00000048522.1"/>
    <property type="gene ID" value="ENSSMAG00000025543.1"/>
</dbReference>
<dbReference type="GO" id="GO:0046332">
    <property type="term" value="F:SMAD binding"/>
    <property type="evidence" value="ECO:0007669"/>
    <property type="project" value="TreeGrafter"/>
</dbReference>
<dbReference type="GeneTree" id="ENSGT00940000155356"/>
<evidence type="ECO:0000256" key="6">
    <source>
        <dbReference type="SAM" id="SignalP"/>
    </source>
</evidence>
<dbReference type="PANTHER" id="PTHR24058:SF53">
    <property type="entry name" value="HOMEODOMAIN-INTERACTING PROTEIN KINASE 2"/>
    <property type="match status" value="1"/>
</dbReference>
<dbReference type="GO" id="GO:0003713">
    <property type="term" value="F:transcription coactivator activity"/>
    <property type="evidence" value="ECO:0007669"/>
    <property type="project" value="TreeGrafter"/>
</dbReference>
<evidence type="ECO:0000256" key="3">
    <source>
        <dbReference type="ARBA" id="ARBA00022741"/>
    </source>
</evidence>
<dbReference type="PROSITE" id="PS50011">
    <property type="entry name" value="PROTEIN_KINASE_DOM"/>
    <property type="match status" value="1"/>
</dbReference>
<dbReference type="SMART" id="SM00220">
    <property type="entry name" value="S_TKc"/>
    <property type="match status" value="1"/>
</dbReference>
<dbReference type="Pfam" id="PF00069">
    <property type="entry name" value="Pkinase"/>
    <property type="match status" value="1"/>
</dbReference>
<keyword evidence="1" id="KW-0723">Serine/threonine-protein kinase</keyword>
<name>A0A8D3CML4_SCOMX</name>
<dbReference type="GO" id="GO:0042771">
    <property type="term" value="P:intrinsic apoptotic signaling pathway in response to DNA damage by p53 class mediator"/>
    <property type="evidence" value="ECO:0007669"/>
    <property type="project" value="TreeGrafter"/>
</dbReference>
<keyword evidence="4" id="KW-0418">Kinase</keyword>
<keyword evidence="5" id="KW-0067">ATP-binding</keyword>
<dbReference type="Proteomes" id="UP000694558">
    <property type="component" value="Chromosome 21"/>
</dbReference>
<evidence type="ECO:0000256" key="1">
    <source>
        <dbReference type="ARBA" id="ARBA00022527"/>
    </source>
</evidence>
<reference evidence="8" key="1">
    <citation type="submission" date="2023-05" db="EMBL/GenBank/DDBJ databases">
        <title>High-quality long-read genome of Scophthalmus maximus.</title>
        <authorList>
            <person name="Lien S."/>
            <person name="Martinez P."/>
        </authorList>
    </citation>
    <scope>NUCLEOTIDE SEQUENCE [LARGE SCALE GENOMIC DNA]</scope>
</reference>
<reference evidence="8" key="2">
    <citation type="submission" date="2025-08" db="UniProtKB">
        <authorList>
            <consortium name="Ensembl"/>
        </authorList>
    </citation>
    <scope>IDENTIFICATION</scope>
</reference>
<organism evidence="8 9">
    <name type="scientific">Scophthalmus maximus</name>
    <name type="common">Turbot</name>
    <name type="synonym">Psetta maxima</name>
    <dbReference type="NCBI Taxonomy" id="52904"/>
    <lineage>
        <taxon>Eukaryota</taxon>
        <taxon>Metazoa</taxon>
        <taxon>Chordata</taxon>
        <taxon>Craniata</taxon>
        <taxon>Vertebrata</taxon>
        <taxon>Euteleostomi</taxon>
        <taxon>Actinopterygii</taxon>
        <taxon>Neopterygii</taxon>
        <taxon>Teleostei</taxon>
        <taxon>Neoteleostei</taxon>
        <taxon>Acanthomorphata</taxon>
        <taxon>Carangaria</taxon>
        <taxon>Pleuronectiformes</taxon>
        <taxon>Pleuronectoidei</taxon>
        <taxon>Scophthalmidae</taxon>
        <taxon>Scophthalmus</taxon>
    </lineage>
</organism>
<dbReference type="SUPFAM" id="SSF56112">
    <property type="entry name" value="Protein kinase-like (PK-like)"/>
    <property type="match status" value="1"/>
</dbReference>
<dbReference type="GO" id="GO:0005737">
    <property type="term" value="C:cytoplasm"/>
    <property type="evidence" value="ECO:0007669"/>
    <property type="project" value="TreeGrafter"/>
</dbReference>
<feature type="domain" description="Protein kinase" evidence="7">
    <location>
        <begin position="25"/>
        <end position="192"/>
    </location>
</feature>
<dbReference type="GO" id="GO:0004713">
    <property type="term" value="F:protein tyrosine kinase activity"/>
    <property type="evidence" value="ECO:0007669"/>
    <property type="project" value="TreeGrafter"/>
</dbReference>
<dbReference type="InterPro" id="IPR050494">
    <property type="entry name" value="Ser_Thr_dual-spec_kinase"/>
</dbReference>
<dbReference type="GO" id="GO:0005524">
    <property type="term" value="F:ATP binding"/>
    <property type="evidence" value="ECO:0007669"/>
    <property type="project" value="UniProtKB-KW"/>
</dbReference>
<evidence type="ECO:0000256" key="5">
    <source>
        <dbReference type="ARBA" id="ARBA00022840"/>
    </source>
</evidence>